<reference evidence="2 3" key="1">
    <citation type="submission" date="2014-07" db="EMBL/GenBank/DDBJ databases">
        <title>Methanogenic archaea and the global carbon cycle.</title>
        <authorList>
            <person name="Henriksen J.R."/>
            <person name="Luke J."/>
            <person name="Reinhart S."/>
            <person name="Benedict M.N."/>
            <person name="Youngblut N.D."/>
            <person name="Metcalf M.E."/>
            <person name="Whitaker R.J."/>
            <person name="Metcalf W.W."/>
        </authorList>
    </citation>
    <scope>NUCLEOTIDE SEQUENCE [LARGE SCALE GENOMIC DNA]</scope>
    <source>
        <strain evidence="2 3">LYC</strain>
    </source>
</reference>
<evidence type="ECO:0000256" key="1">
    <source>
        <dbReference type="SAM" id="Phobius"/>
    </source>
</evidence>
<keyword evidence="1" id="KW-1133">Transmembrane helix</keyword>
<evidence type="ECO:0000313" key="2">
    <source>
        <dbReference type="EMBL" id="AKB67450.1"/>
    </source>
</evidence>
<gene>
    <name evidence="2" type="ORF">MSMAL_0907</name>
</gene>
<keyword evidence="1" id="KW-0812">Transmembrane</keyword>
<keyword evidence="1" id="KW-0472">Membrane</keyword>
<dbReference type="RefSeq" id="WP_048040015.1">
    <property type="nucleotide sequence ID" value="NZ_CP009513.1"/>
</dbReference>
<name>A0A0E3RQZ5_METMZ</name>
<dbReference type="EMBL" id="CP009513">
    <property type="protein sequence ID" value="AKB67450.1"/>
    <property type="molecule type" value="Genomic_DNA"/>
</dbReference>
<dbReference type="AlphaFoldDB" id="A0A0E3RQZ5"/>
<protein>
    <submittedName>
        <fullName evidence="2">Uncharacterized protein</fullName>
    </submittedName>
</protein>
<dbReference type="PATRIC" id="fig|1434114.4.peg.1120"/>
<dbReference type="Proteomes" id="UP000033063">
    <property type="component" value="Chromosome"/>
</dbReference>
<evidence type="ECO:0000313" key="3">
    <source>
        <dbReference type="Proteomes" id="UP000033063"/>
    </source>
</evidence>
<sequence>MFGDSYISEKKGVIASHLNAKFGLDVSGLTNFDIFSETCFKSIVSIKIWDEQLNSAERVPFGSASYLNEVISNLNQVVIMGIIGLEVPSYTMLRRSLENILTFLYYKDHPIEFFLKDNSDKTKKLQMDVLKQYIKEYPFEMQLSGYDPIKIKVLVEKVILLYSKDYEELSNYVHSKNQKYLELNNYLDDLKPDDIVLEKLLYFLNNLSTVVNILNIIFFFNIYKSFQEPQKEIIRLSISNNGHFKRSLLDIFGEF</sequence>
<organism evidence="2 3">
    <name type="scientific">Methanosarcina mazei LYC</name>
    <dbReference type="NCBI Taxonomy" id="1434114"/>
    <lineage>
        <taxon>Archaea</taxon>
        <taxon>Methanobacteriati</taxon>
        <taxon>Methanobacteriota</taxon>
        <taxon>Stenosarchaea group</taxon>
        <taxon>Methanomicrobia</taxon>
        <taxon>Methanosarcinales</taxon>
        <taxon>Methanosarcinaceae</taxon>
        <taxon>Methanosarcina</taxon>
    </lineage>
</organism>
<proteinExistence type="predicted"/>
<dbReference type="HOGENOM" id="CLU_1088250_0_0_2"/>
<accession>A0A0E3RQZ5</accession>
<dbReference type="GeneID" id="24877080"/>
<feature type="transmembrane region" description="Helical" evidence="1">
    <location>
        <begin position="200"/>
        <end position="223"/>
    </location>
</feature>